<protein>
    <submittedName>
        <fullName evidence="2">Uncharacterized protein</fullName>
    </submittedName>
</protein>
<feature type="region of interest" description="Disordered" evidence="1">
    <location>
        <begin position="148"/>
        <end position="168"/>
    </location>
</feature>
<evidence type="ECO:0000313" key="2">
    <source>
        <dbReference type="EMBL" id="CAA9509549.1"/>
    </source>
</evidence>
<feature type="compositionally biased region" description="Basic residues" evidence="1">
    <location>
        <begin position="155"/>
        <end position="168"/>
    </location>
</feature>
<feature type="compositionally biased region" description="Basic and acidic residues" evidence="1">
    <location>
        <begin position="93"/>
        <end position="107"/>
    </location>
</feature>
<organism evidence="2">
    <name type="scientific">uncultured Solirubrobacterales bacterium</name>
    <dbReference type="NCBI Taxonomy" id="768556"/>
    <lineage>
        <taxon>Bacteria</taxon>
        <taxon>Bacillati</taxon>
        <taxon>Actinomycetota</taxon>
        <taxon>Thermoleophilia</taxon>
        <taxon>Solirubrobacterales</taxon>
        <taxon>environmental samples</taxon>
    </lineage>
</organism>
<feature type="compositionally biased region" description="Low complexity" evidence="1">
    <location>
        <begin position="48"/>
        <end position="57"/>
    </location>
</feature>
<reference evidence="2" key="1">
    <citation type="submission" date="2020-02" db="EMBL/GenBank/DDBJ databases">
        <authorList>
            <person name="Meier V. D."/>
        </authorList>
    </citation>
    <scope>NUCLEOTIDE SEQUENCE</scope>
    <source>
        <strain evidence="2">AVDCRST_MAG45</strain>
    </source>
</reference>
<feature type="compositionally biased region" description="Basic residues" evidence="1">
    <location>
        <begin position="36"/>
        <end position="47"/>
    </location>
</feature>
<dbReference type="EMBL" id="CADCVU010000155">
    <property type="protein sequence ID" value="CAA9509549.1"/>
    <property type="molecule type" value="Genomic_DNA"/>
</dbReference>
<evidence type="ECO:0000256" key="1">
    <source>
        <dbReference type="SAM" id="MobiDB-lite"/>
    </source>
</evidence>
<feature type="non-terminal residue" evidence="2">
    <location>
        <position position="1"/>
    </location>
</feature>
<feature type="non-terminal residue" evidence="2">
    <location>
        <position position="168"/>
    </location>
</feature>
<name>A0A6J4SZ49_9ACTN</name>
<feature type="region of interest" description="Disordered" evidence="1">
    <location>
        <begin position="1"/>
        <end position="23"/>
    </location>
</feature>
<feature type="region of interest" description="Disordered" evidence="1">
    <location>
        <begin position="120"/>
        <end position="139"/>
    </location>
</feature>
<feature type="compositionally biased region" description="Low complexity" evidence="1">
    <location>
        <begin position="82"/>
        <end position="92"/>
    </location>
</feature>
<gene>
    <name evidence="2" type="ORF">AVDCRST_MAG45-1815</name>
</gene>
<feature type="region of interest" description="Disordered" evidence="1">
    <location>
        <begin position="36"/>
        <end position="107"/>
    </location>
</feature>
<accession>A0A6J4SZ49</accession>
<dbReference type="AlphaFoldDB" id="A0A6J4SZ49"/>
<proteinExistence type="predicted"/>
<sequence>DRGGARSSAARGPDRPLGGSVGWSWRVHPLLHTRRRLRGPARRRPARRCWGARAPRRAPAPCPPRRARRAAGGTAGRRSGRGLRLPAVAAGRDASRRARRPAGDRPLCRRARNPLRRALRRSHTPRSRLLRPARRRRSARLRACTRLAGREHSAHAARVRAAPPRRRL</sequence>